<protein>
    <submittedName>
        <fullName evidence="2">Uncharacterized protein</fullName>
    </submittedName>
</protein>
<comment type="caution">
    <text evidence="2">The sequence shown here is derived from an EMBL/GenBank/DDBJ whole genome shotgun (WGS) entry which is preliminary data.</text>
</comment>
<keyword evidence="1" id="KW-1133">Transmembrane helix</keyword>
<keyword evidence="1" id="KW-0812">Transmembrane</keyword>
<organism evidence="2 3">
    <name type="scientific">Amblyomma americanum</name>
    <name type="common">Lone star tick</name>
    <dbReference type="NCBI Taxonomy" id="6943"/>
    <lineage>
        <taxon>Eukaryota</taxon>
        <taxon>Metazoa</taxon>
        <taxon>Ecdysozoa</taxon>
        <taxon>Arthropoda</taxon>
        <taxon>Chelicerata</taxon>
        <taxon>Arachnida</taxon>
        <taxon>Acari</taxon>
        <taxon>Parasitiformes</taxon>
        <taxon>Ixodida</taxon>
        <taxon>Ixodoidea</taxon>
        <taxon>Ixodidae</taxon>
        <taxon>Amblyomminae</taxon>
        <taxon>Amblyomma</taxon>
    </lineage>
</organism>
<name>A0AAQ4DPM8_AMBAM</name>
<feature type="transmembrane region" description="Helical" evidence="1">
    <location>
        <begin position="14"/>
        <end position="35"/>
    </location>
</feature>
<evidence type="ECO:0000256" key="1">
    <source>
        <dbReference type="SAM" id="Phobius"/>
    </source>
</evidence>
<keyword evidence="1" id="KW-0472">Membrane</keyword>
<accession>A0AAQ4DPM8</accession>
<keyword evidence="3" id="KW-1185">Reference proteome</keyword>
<evidence type="ECO:0000313" key="3">
    <source>
        <dbReference type="Proteomes" id="UP001321473"/>
    </source>
</evidence>
<dbReference type="Proteomes" id="UP001321473">
    <property type="component" value="Unassembled WGS sequence"/>
</dbReference>
<reference evidence="2 3" key="1">
    <citation type="journal article" date="2023" name="Arcadia Sci">
        <title>De novo assembly of a long-read Amblyomma americanum tick genome.</title>
        <authorList>
            <person name="Chou S."/>
            <person name="Poskanzer K.E."/>
            <person name="Rollins M."/>
            <person name="Thuy-Boun P.S."/>
        </authorList>
    </citation>
    <scope>NUCLEOTIDE SEQUENCE [LARGE SCALE GENOMIC DNA]</scope>
    <source>
        <strain evidence="2">F_SG_1</strain>
        <tissue evidence="2">Salivary glands</tissue>
    </source>
</reference>
<gene>
    <name evidence="2" type="ORF">V5799_032973</name>
</gene>
<dbReference type="AlphaFoldDB" id="A0AAQ4DPM8"/>
<evidence type="ECO:0000313" key="2">
    <source>
        <dbReference type="EMBL" id="KAK8764418.1"/>
    </source>
</evidence>
<proteinExistence type="predicted"/>
<sequence>MLAPVAAPLMFLGAAYYLFSFVPSALPTLLTLVGLKARLVPYLSSLGLRESLDLGSVGRQLETAEILERGLDVIDVPDGECRRRAACEVGQWLARSHPTIARVVDLFRYAATQGSCRISSLACI</sequence>
<dbReference type="EMBL" id="JARKHS020028287">
    <property type="protein sequence ID" value="KAK8764418.1"/>
    <property type="molecule type" value="Genomic_DNA"/>
</dbReference>